<dbReference type="GO" id="GO:0006357">
    <property type="term" value="P:regulation of transcription by RNA polymerase II"/>
    <property type="evidence" value="ECO:0007669"/>
    <property type="project" value="InterPro"/>
</dbReference>
<feature type="coiled-coil region" evidence="8">
    <location>
        <begin position="68"/>
        <end position="95"/>
    </location>
</feature>
<keyword evidence="10" id="KW-1185">Reference proteome</keyword>
<evidence type="ECO:0000256" key="6">
    <source>
        <dbReference type="ARBA" id="ARBA00023242"/>
    </source>
</evidence>
<keyword evidence="8" id="KW-0175">Coiled coil</keyword>
<evidence type="ECO:0000313" key="10">
    <source>
        <dbReference type="Proteomes" id="UP000193922"/>
    </source>
</evidence>
<accession>A0A1Y1WJ45</accession>
<gene>
    <name evidence="7" type="primary">MED9</name>
    <name evidence="9" type="ORF">DL89DRAFT_265462</name>
</gene>
<evidence type="ECO:0000256" key="2">
    <source>
        <dbReference type="ARBA" id="ARBA00008089"/>
    </source>
</evidence>
<dbReference type="OrthoDB" id="5553800at2759"/>
<dbReference type="GO" id="GO:0016592">
    <property type="term" value="C:mediator complex"/>
    <property type="evidence" value="ECO:0007669"/>
    <property type="project" value="InterPro"/>
</dbReference>
<keyword evidence="4 7" id="KW-0010">Activator</keyword>
<proteinExistence type="inferred from homology"/>
<keyword evidence="3 7" id="KW-0805">Transcription regulation</keyword>
<name>A0A1Y1WJ45_9FUNG</name>
<dbReference type="GO" id="GO:0003712">
    <property type="term" value="F:transcription coregulator activity"/>
    <property type="evidence" value="ECO:0007669"/>
    <property type="project" value="InterPro"/>
</dbReference>
<keyword evidence="5 7" id="KW-0804">Transcription</keyword>
<comment type="subunit">
    <text evidence="7">Component of the Mediator complex.</text>
</comment>
<evidence type="ECO:0000256" key="1">
    <source>
        <dbReference type="ARBA" id="ARBA00004123"/>
    </source>
</evidence>
<dbReference type="SUPFAM" id="SSF140718">
    <property type="entry name" value="Mediator hinge subcomplex-like"/>
    <property type="match status" value="1"/>
</dbReference>
<evidence type="ECO:0000256" key="5">
    <source>
        <dbReference type="ARBA" id="ARBA00023163"/>
    </source>
</evidence>
<protein>
    <recommendedName>
        <fullName evidence="7">Mediator of RNA polymerase II transcription subunit 9</fullName>
    </recommendedName>
    <alternativeName>
        <fullName evidence="7">Mediator complex subunit 9</fullName>
    </alternativeName>
</protein>
<keyword evidence="6 7" id="KW-0539">Nucleus</keyword>
<reference evidence="9 10" key="1">
    <citation type="submission" date="2016-07" db="EMBL/GenBank/DDBJ databases">
        <title>Pervasive Adenine N6-methylation of Active Genes in Fungi.</title>
        <authorList>
            <consortium name="DOE Joint Genome Institute"/>
            <person name="Mondo S.J."/>
            <person name="Dannebaum R.O."/>
            <person name="Kuo R.C."/>
            <person name="Labutti K."/>
            <person name="Haridas S."/>
            <person name="Kuo A."/>
            <person name="Salamov A."/>
            <person name="Ahrendt S.R."/>
            <person name="Lipzen A."/>
            <person name="Sullivan W."/>
            <person name="Andreopoulos W.B."/>
            <person name="Clum A."/>
            <person name="Lindquist E."/>
            <person name="Daum C."/>
            <person name="Ramamoorthy G.K."/>
            <person name="Gryganskyi A."/>
            <person name="Culley D."/>
            <person name="Magnuson J.K."/>
            <person name="James T.Y."/>
            <person name="O'Malley M.A."/>
            <person name="Stajich J.E."/>
            <person name="Spatafora J.W."/>
            <person name="Visel A."/>
            <person name="Grigoriev I.V."/>
        </authorList>
    </citation>
    <scope>NUCLEOTIDE SEQUENCE [LARGE SCALE GENOMIC DNA]</scope>
    <source>
        <strain evidence="9 10">ATCC 12442</strain>
    </source>
</reference>
<comment type="similarity">
    <text evidence="2 7">Belongs to the Mediator complex subunit 9 family.</text>
</comment>
<dbReference type="Pfam" id="PF07544">
    <property type="entry name" value="Med9"/>
    <property type="match status" value="1"/>
</dbReference>
<comment type="function">
    <text evidence="7">Component of the Mediator complex, a coactivator involved in the regulated transcription of nearly all RNA polymerase II-dependent genes. Mediator functions as a bridge to convey information from gene-specific regulatory proteins to the basal RNA polymerase II transcription machinery. Mediator is recruited to promoters by direct interactions with regulatory proteins and serves as a scaffold for the assembly of a functional preinitiation complex with RNA polymerase II and the general transcription factors.</text>
</comment>
<evidence type="ECO:0000256" key="8">
    <source>
        <dbReference type="SAM" id="Coils"/>
    </source>
</evidence>
<dbReference type="Proteomes" id="UP000193922">
    <property type="component" value="Unassembled WGS sequence"/>
</dbReference>
<dbReference type="InterPro" id="IPR011425">
    <property type="entry name" value="Med9"/>
</dbReference>
<comment type="caution">
    <text evidence="9">The sequence shown here is derived from an EMBL/GenBank/DDBJ whole genome shotgun (WGS) entry which is preliminary data.</text>
</comment>
<evidence type="ECO:0000256" key="3">
    <source>
        <dbReference type="ARBA" id="ARBA00023015"/>
    </source>
</evidence>
<organism evidence="9 10">
    <name type="scientific">Linderina pennispora</name>
    <dbReference type="NCBI Taxonomy" id="61395"/>
    <lineage>
        <taxon>Eukaryota</taxon>
        <taxon>Fungi</taxon>
        <taxon>Fungi incertae sedis</taxon>
        <taxon>Zoopagomycota</taxon>
        <taxon>Kickxellomycotina</taxon>
        <taxon>Kickxellomycetes</taxon>
        <taxon>Kickxellales</taxon>
        <taxon>Kickxellaceae</taxon>
        <taxon>Linderina</taxon>
    </lineage>
</organism>
<comment type="subcellular location">
    <subcellularLocation>
        <location evidence="1 7">Nucleus</location>
    </subcellularLocation>
</comment>
<sequence>MDELFNKIDAQVDIALGTLFPVASQIPETSDAQQRAQDFSAQVTQLHGQLLDIKQMIDALPNARNDPEMELRKEIQELTADIQAKNTVLEKHKEVLRMHAEKLRETDLENRRVISGK</sequence>
<evidence type="ECO:0000256" key="7">
    <source>
        <dbReference type="RuleBase" id="RU364145"/>
    </source>
</evidence>
<evidence type="ECO:0000256" key="4">
    <source>
        <dbReference type="ARBA" id="ARBA00023159"/>
    </source>
</evidence>
<dbReference type="AlphaFoldDB" id="A0A1Y1WJ45"/>
<evidence type="ECO:0000313" key="9">
    <source>
        <dbReference type="EMBL" id="ORX73385.1"/>
    </source>
</evidence>
<dbReference type="EMBL" id="MCFD01000002">
    <property type="protein sequence ID" value="ORX73385.1"/>
    <property type="molecule type" value="Genomic_DNA"/>
</dbReference>
<dbReference type="InterPro" id="IPR037212">
    <property type="entry name" value="Med7/Med21-like"/>
</dbReference>